<dbReference type="EMBL" id="JACIDK010000005">
    <property type="protein sequence ID" value="MBB3892511.1"/>
    <property type="molecule type" value="Genomic_DNA"/>
</dbReference>
<organism evidence="4 5">
    <name type="scientific">Phenylobacterium haematophilum</name>
    <dbReference type="NCBI Taxonomy" id="98513"/>
    <lineage>
        <taxon>Bacteria</taxon>
        <taxon>Pseudomonadati</taxon>
        <taxon>Pseudomonadota</taxon>
        <taxon>Alphaproteobacteria</taxon>
        <taxon>Caulobacterales</taxon>
        <taxon>Caulobacteraceae</taxon>
        <taxon>Phenylobacterium</taxon>
    </lineage>
</organism>
<feature type="chain" id="PRO_5033037748" evidence="3">
    <location>
        <begin position="23"/>
        <end position="136"/>
    </location>
</feature>
<evidence type="ECO:0000256" key="1">
    <source>
        <dbReference type="SAM" id="MobiDB-lite"/>
    </source>
</evidence>
<keyword evidence="2" id="KW-0812">Transmembrane</keyword>
<feature type="signal peptide" evidence="3">
    <location>
        <begin position="1"/>
        <end position="22"/>
    </location>
</feature>
<evidence type="ECO:0000313" key="4">
    <source>
        <dbReference type="EMBL" id="MBB3892511.1"/>
    </source>
</evidence>
<gene>
    <name evidence="4" type="ORF">GGQ61_003247</name>
</gene>
<feature type="compositionally biased region" description="Basic and acidic residues" evidence="1">
    <location>
        <begin position="26"/>
        <end position="50"/>
    </location>
</feature>
<sequence>MKTFLTAAVALSVLASAGVASAQPYRGDDRRDHAERHYDRDIRKAERKYDRDVRKAERKYRAAAYHRPPGYQYRHWNRGDRLPPAYRADRYRITNYSYYRLPPPPRGYYYTRVDNDVILTAAATGVIASVIVGMFQ</sequence>
<evidence type="ECO:0000256" key="3">
    <source>
        <dbReference type="SAM" id="SignalP"/>
    </source>
</evidence>
<keyword evidence="2" id="KW-0472">Membrane</keyword>
<evidence type="ECO:0000313" key="5">
    <source>
        <dbReference type="Proteomes" id="UP000530564"/>
    </source>
</evidence>
<comment type="caution">
    <text evidence="4">The sequence shown here is derived from an EMBL/GenBank/DDBJ whole genome shotgun (WGS) entry which is preliminary data.</text>
</comment>
<evidence type="ECO:0000256" key="2">
    <source>
        <dbReference type="SAM" id="Phobius"/>
    </source>
</evidence>
<dbReference type="AlphaFoldDB" id="A0A840A4X1"/>
<name>A0A840A4X1_9CAUL</name>
<proteinExistence type="predicted"/>
<keyword evidence="2" id="KW-1133">Transmembrane helix</keyword>
<dbReference type="InterPro" id="IPR024572">
    <property type="entry name" value="RcnB"/>
</dbReference>
<feature type="transmembrane region" description="Helical" evidence="2">
    <location>
        <begin position="117"/>
        <end position="135"/>
    </location>
</feature>
<keyword evidence="5" id="KW-1185">Reference proteome</keyword>
<protein>
    <submittedName>
        <fullName evidence="4">Ni/Co efflux regulator RcnB</fullName>
    </submittedName>
</protein>
<dbReference type="Gene3D" id="3.10.450.160">
    <property type="entry name" value="inner membrane protein cigr"/>
    <property type="match status" value="1"/>
</dbReference>
<dbReference type="RefSeq" id="WP_183775005.1">
    <property type="nucleotide sequence ID" value="NZ_JACIDK010000005.1"/>
</dbReference>
<dbReference type="Proteomes" id="UP000530564">
    <property type="component" value="Unassembled WGS sequence"/>
</dbReference>
<keyword evidence="3" id="KW-0732">Signal</keyword>
<feature type="region of interest" description="Disordered" evidence="1">
    <location>
        <begin position="22"/>
        <end position="50"/>
    </location>
</feature>
<reference evidence="4 5" key="1">
    <citation type="submission" date="2020-08" db="EMBL/GenBank/DDBJ databases">
        <title>Genomic Encyclopedia of Type Strains, Phase IV (KMG-IV): sequencing the most valuable type-strain genomes for metagenomic binning, comparative biology and taxonomic classification.</title>
        <authorList>
            <person name="Goeker M."/>
        </authorList>
    </citation>
    <scope>NUCLEOTIDE SEQUENCE [LARGE SCALE GENOMIC DNA]</scope>
    <source>
        <strain evidence="4 5">DSM 21793</strain>
    </source>
</reference>
<dbReference type="Pfam" id="PF11776">
    <property type="entry name" value="RcnB"/>
    <property type="match status" value="1"/>
</dbReference>
<accession>A0A840A4X1</accession>